<evidence type="ECO:0000313" key="26">
    <source>
        <dbReference type="Proteomes" id="UP001591681"/>
    </source>
</evidence>
<dbReference type="PROSITE" id="PS51058">
    <property type="entry name" value="ZF_CXXC"/>
    <property type="match status" value="1"/>
</dbReference>
<dbReference type="Gene3D" id="3.30.160.360">
    <property type="match status" value="2"/>
</dbReference>
<feature type="compositionally biased region" description="Basic and acidic residues" evidence="18">
    <location>
        <begin position="2659"/>
        <end position="2686"/>
    </location>
</feature>
<evidence type="ECO:0000259" key="21">
    <source>
        <dbReference type="PROSITE" id="PS50280"/>
    </source>
</evidence>
<feature type="compositionally biased region" description="Basic and acidic residues" evidence="18">
    <location>
        <begin position="885"/>
        <end position="899"/>
    </location>
</feature>
<feature type="compositionally biased region" description="Low complexity" evidence="18">
    <location>
        <begin position="815"/>
        <end position="825"/>
    </location>
</feature>
<organism evidence="25 26">
    <name type="scientific">Coilia grayii</name>
    <name type="common">Gray's grenadier anchovy</name>
    <dbReference type="NCBI Taxonomy" id="363190"/>
    <lineage>
        <taxon>Eukaryota</taxon>
        <taxon>Metazoa</taxon>
        <taxon>Chordata</taxon>
        <taxon>Craniata</taxon>
        <taxon>Vertebrata</taxon>
        <taxon>Euteleostomi</taxon>
        <taxon>Actinopterygii</taxon>
        <taxon>Neopterygii</taxon>
        <taxon>Teleostei</taxon>
        <taxon>Clupei</taxon>
        <taxon>Clupeiformes</taxon>
        <taxon>Clupeoidei</taxon>
        <taxon>Engraulidae</taxon>
        <taxon>Coilinae</taxon>
        <taxon>Coilia</taxon>
    </lineage>
</organism>
<feature type="compositionally biased region" description="Basic residues" evidence="18">
    <location>
        <begin position="484"/>
        <end position="493"/>
    </location>
</feature>
<evidence type="ECO:0000256" key="13">
    <source>
        <dbReference type="ARBA" id="ARBA00023163"/>
    </source>
</evidence>
<evidence type="ECO:0000256" key="1">
    <source>
        <dbReference type="ARBA" id="ARBA00004123"/>
    </source>
</evidence>
<feature type="compositionally biased region" description="Basic residues" evidence="18">
    <location>
        <begin position="455"/>
        <end position="470"/>
    </location>
</feature>
<dbReference type="SUPFAM" id="SSF57903">
    <property type="entry name" value="FYVE/PHD zinc finger"/>
    <property type="match status" value="2"/>
</dbReference>
<dbReference type="EMBL" id="JBHFQA010000021">
    <property type="protein sequence ID" value="KAL2080008.1"/>
    <property type="molecule type" value="Genomic_DNA"/>
</dbReference>
<keyword evidence="26" id="KW-1185">Reference proteome</keyword>
<keyword evidence="4" id="KW-0949">S-adenosyl-L-methionine</keyword>
<sequence>MAAVGGGLSASAVLTGVNTSTTARCRFPARPCTSRSQARSEKRFRIGRQGAVDGESLSKGPRPVHIGLTLQEDPSLLRLLRIAEKHKRKREAGFDSSGSEEEDSFVGFGADSGRSLRSSRSLSQIGSPLRSVLSPAEKPPPAPDLKKEQDATPPQSPPVSEIKPLYGKVVKRGEKIRKDDPSSASGAQGRSSSKPKLVVKFAVKKTTKDVPAPKRVKAEQATKGKGLSADGKAPAKALAKDAGENEIEDLNSEESDAKKQQSQQSTSKGTRNALPVTKVPKDPKIESTGSPRPQKVQSEGPAQKKQSKVVWTLTLVKGQQGKTAAAKGASNEVSKGASPMLGKFVKRSRPAAAREEGSDAAGNPSSGNSLPSADPSLGGQRRNPSHLLWIPQKRRTKDMVSSSAAASPKPVGKQRRVSKGAEGSPEEGAEAGRESGHKPSDQPTQSDQSGDRTTHRGAAHLRMKRRRKPGVGKAGQSLEGQEGHRRRRQRVVYHTRESEGPLHPEGQEATTVLTPVEGTLAVTPLVTARSSRVIKTPKRFLDDDRMSHLLPKSPLKKNGIGSSQEPDAEGKPPASRATRHRRRSQDHEDAEGDARLAGFQEDHSTSEALQSKASAPRQSSGKFYERLKKLTSTLAQKRVQRALAGAAESWQGKAVGSEPKEEEEEEEPAGPVRKRRRSKLTMEDIQSPGVVRKLAVHLNAAGAILPGAEVVDVVKEESVEESTQVESEGLTQSDFGERVLVEQEGTTHRISSSNKRMFHLLKRAKVQLIKIDQQKQLKSSQLLTGSVHLGESAETGVKRRRRRRMVRAPTGDTAPRQQQQQLLGGPRIKHVCRAAAVALGQPRAMVPDDIPRLSALPMHEREGIAPSPTAEAAADEVSDPESTSDSERHAGKSTYREHTGPMGARTRRCHRCKGCLKQDDCGSCMNCLDKPKFGGPNTRRQCCIHRICSRIALKKARRMGIRNPKVQVRRGGRSSASRNASSEDEDGAATPSRRAPPDLQSPSPSRKQPRRQVTPLCYSDLLRFESDSDEPSDPQPAPRRTPLTHEAPASAAVEEGSDVTRPRRPPFGRVGRRRFDKSLVPHTTPPSALAALAHRFGPREVASRQANAHRIRIDFKEDCSVQNVWLMGGLSVLTSVPISPESVCLLCASKGTHEMVYCQVCCEPFHSFCLKEEERPQQANRENWCCRRCKYCHVCGRKSKHSKPVLQCQRCLYCYHPSCLGPTYPKPLKCNLPWVCMKCIRCKSCGMTPGKSWDMAWNHEQDLCPDCSVLHKLGNYCPVCQCCYEEPGSRKHMLKCARCTHWVHSKCEKISDEECERLRRRAVGGFICTPCGLGSWRAELREELTTGLRTVLSALLDSPLTQDILTCPQCETLDDDSLSEHATECDLIAIGRKLEQGDYTTVRAFSEDVATVMRKKLKAENLSPTEELKSFYMQLMKEAFSWLNGGHMKTWEPLAQEFPSGMLPEAVLPPSDEHSYAQWLERDPFGTQGVKGAHSRGQTKGYQDNRQCSLCQQQGDGTPNEAGRLLYLGQNEWAHVNCCIWSAEVQEDSGALLHVHSAVTRGRFMRCEHCSLAGATVGCCLTSCQSNYHFMCARVCDCVFQEDRKVYCHKHRDLLSGQEVSGDGFEVLRRIYVDFEGFSLRRKFLTGLEPEVINMMIGSLQIHHLGVLTEVSANSGKLFPVGYRCSRWYWSTVNPHRRCRYTCQVREVHPSKPELLTGQGHCQGSNQTIAHSPAPHKAMETDVGKVLQPMENSTDILSPKAKHDAGPKTPRVTHTRRPVGGLCRPLPSPGNAGTKSHHILTISDLEETRRPRRHSCTIRGRNASPPRAEGSSLLPRSLPFGSPSRHPHSHPKSLATSGLSSPCDLDAVGSHPSTHGHPPTDPSFVRARHSESEDATQDFTALSDSEDATLVPTNGLHAGPTATDDQAVLLVTDELCTDPAADEDAVVLVTDQGMPYGHFDVDADEAVASMLNTRLDFDEALLQENMALQCRAHTQGGEGMGEDGAEVGPHKAGETVDSCHLATSKELSLSNATVQRPENESSDDDMDHYLNFSRTVVVPEASRDAAQAGVTCLSTSGTISQLDGADNESESDAGEVMGEDDSQELGKSSENRESEPSSGAGTSVGRVRTVTTSESCSKTAGVASVVVSLQGSDASAESQDCVFLDLNTGEFVSADRGLMAGSSGCRTDSPGGHSSTDSVEMDDLMPLPASMRRQFASPSQAPGKPRPFSNPRVRVIETSSPQTLLAVDPPTASPRPRQKMVKLLVPAARSRTPTPSRTPALPRTAAPPRIPAPPASTPAFRAVPLKDPVTAAPIVINGFGSTAPQNETPKGKPIVIRLKNPEQHVDQQRGVTATTPPQAPQILLVNRFGQILMKDPQSNTYQSPNATSPSLKNISQIAKFIHTTQSALTRPVPKLLVTPVSTPSAVAPPPKPRVTTHIISYTTRGGLAPAKKVLVQKVATPSEPKPVWQIAPSQSLKLPSVRVENATAHQQGTAQAIIDKAMASHREGLPSPKLSPSQFTVHPFLNKLESPQAVAPPPSALQRARPTILGRSAASAAGAVPQVRVKRVSSVAERLAVKRCRTDFLPQTPPAVAMVDPSGSAAAAAARSIRVRMKTPSAKDILDLDQLTPVCPEQPKPEVLKVDTPKPDIPKPPNAAPKSDVHRPDIHKPHIPKQVDSKKETTKDGRPAASQGTNSALPTKTHVWVSARDGELSDWGPYSGLSSDEESAPHKRTPIESPRKDKPRLSFVITSDDGFKVEADSIEVAWQAVLDGVQEARIGCGMRQLPVSVLSGAQLLGVVHNAVQYLLEQLRGAARCQGHRFRFHQQEKPEEELPINPSGCARAEIYQRKSTFDMFDFLASQHRKLPENTACDEEEDDLPLKSTRRATNSELPVAMRFRHLKRTSKEAVGVYRSPIHGRGLFCKRNIEAGEMLIEYAGNVIRAVLTDKREKHYDRKGIGCYMFRIDDFEVVDATMHGNAARFINHSCDPNCYSRVISVDGQKHIVIFALRKIYRGEELTYDYKFPIEDANSKLHCNCGARRCRRFLN</sequence>
<evidence type="ECO:0000256" key="9">
    <source>
        <dbReference type="ARBA" id="ARBA00022853"/>
    </source>
</evidence>
<dbReference type="InterPro" id="IPR003616">
    <property type="entry name" value="Post-SET_dom"/>
</dbReference>
<evidence type="ECO:0000259" key="22">
    <source>
        <dbReference type="PROSITE" id="PS50868"/>
    </source>
</evidence>
<feature type="domain" description="PHD-type" evidence="19">
    <location>
        <begin position="1141"/>
        <end position="1192"/>
    </location>
</feature>
<comment type="subcellular location">
    <subcellularLocation>
        <location evidence="1">Nucleus</location>
    </subcellularLocation>
</comment>
<comment type="caution">
    <text evidence="25">The sequence shown here is derived from an EMBL/GenBank/DDBJ whole genome shotgun (WGS) entry which is preliminary data.</text>
</comment>
<dbReference type="FunFam" id="3.30.40.10:FF:000394">
    <property type="entry name" value="Histone-lysine N-methyltransferase"/>
    <property type="match status" value="1"/>
</dbReference>
<dbReference type="Pfam" id="PF05964">
    <property type="entry name" value="FYRN"/>
    <property type="match status" value="1"/>
</dbReference>
<evidence type="ECO:0000256" key="11">
    <source>
        <dbReference type="ARBA" id="ARBA00023117"/>
    </source>
</evidence>
<dbReference type="PROSITE" id="PS50868">
    <property type="entry name" value="POST_SET"/>
    <property type="match status" value="1"/>
</dbReference>
<dbReference type="InterPro" id="IPR001965">
    <property type="entry name" value="Znf_PHD"/>
</dbReference>
<dbReference type="FunFam" id="3.30.40.10:FF:000002">
    <property type="entry name" value="Histone-lysine N-methyltransferase"/>
    <property type="match status" value="1"/>
</dbReference>
<dbReference type="GO" id="GO:0003677">
    <property type="term" value="F:DNA binding"/>
    <property type="evidence" value="ECO:0007669"/>
    <property type="project" value="UniProtKB-KW"/>
</dbReference>
<dbReference type="SMART" id="SM00542">
    <property type="entry name" value="FYRC"/>
    <property type="match status" value="1"/>
</dbReference>
<feature type="region of interest" description="Disordered" evidence="18">
    <location>
        <begin position="601"/>
        <end position="620"/>
    </location>
</feature>
<evidence type="ECO:0000259" key="24">
    <source>
        <dbReference type="PROSITE" id="PS51805"/>
    </source>
</evidence>
<feature type="region of interest" description="Disordered" evidence="18">
    <location>
        <begin position="645"/>
        <end position="680"/>
    </location>
</feature>
<evidence type="ECO:0000256" key="18">
    <source>
        <dbReference type="SAM" id="MobiDB-lite"/>
    </source>
</evidence>
<keyword evidence="11" id="KW-0103">Bromodomain</keyword>
<evidence type="ECO:0000256" key="4">
    <source>
        <dbReference type="ARBA" id="ARBA00022691"/>
    </source>
</evidence>
<feature type="compositionally biased region" description="Basic and acidic residues" evidence="18">
    <location>
        <begin position="206"/>
        <end position="222"/>
    </location>
</feature>
<evidence type="ECO:0000256" key="6">
    <source>
        <dbReference type="ARBA" id="ARBA00022737"/>
    </source>
</evidence>
<feature type="domain" description="CXXC-type" evidence="23">
    <location>
        <begin position="902"/>
        <end position="949"/>
    </location>
</feature>
<gene>
    <name evidence="25" type="ORF">ACEWY4_023801</name>
</gene>
<dbReference type="PROSITE" id="PS50016">
    <property type="entry name" value="ZF_PHD_2"/>
    <property type="match status" value="2"/>
</dbReference>
<keyword evidence="6" id="KW-0677">Repeat</keyword>
<accession>A0ABD1IYI3</accession>
<keyword evidence="12" id="KW-0238">DNA-binding</keyword>
<dbReference type="Pfam" id="PF02008">
    <property type="entry name" value="zf-CXXC"/>
    <property type="match status" value="1"/>
</dbReference>
<keyword evidence="14" id="KW-0539">Nucleus</keyword>
<dbReference type="EC" id="2.1.1.364" evidence="15"/>
<dbReference type="InterPro" id="IPR003888">
    <property type="entry name" value="FYrich_N"/>
</dbReference>
<dbReference type="Gene3D" id="1.20.920.10">
    <property type="entry name" value="Bromodomain-like"/>
    <property type="match status" value="1"/>
</dbReference>
<comment type="catalytic activity">
    <reaction evidence="16">
        <text>L-lysyl(4)-[histone H3] + S-adenosyl-L-methionine = N(6)-methyl-L-lysyl(4)-[histone H3] + S-adenosyl-L-homocysteine + H(+)</text>
        <dbReference type="Rhea" id="RHEA:60264"/>
        <dbReference type="Rhea" id="RHEA-COMP:15543"/>
        <dbReference type="Rhea" id="RHEA-COMP:15547"/>
        <dbReference type="ChEBI" id="CHEBI:15378"/>
        <dbReference type="ChEBI" id="CHEBI:29969"/>
        <dbReference type="ChEBI" id="CHEBI:57856"/>
        <dbReference type="ChEBI" id="CHEBI:59789"/>
        <dbReference type="ChEBI" id="CHEBI:61929"/>
        <dbReference type="EC" id="2.1.1.364"/>
    </reaction>
    <physiologicalReaction direction="left-to-right" evidence="16">
        <dbReference type="Rhea" id="RHEA:60265"/>
    </physiologicalReaction>
</comment>
<protein>
    <recommendedName>
        <fullName evidence="15">[histone H3]-lysine(4) N-methyltransferase</fullName>
        <ecNumber evidence="15">2.1.1.364</ecNumber>
    </recommendedName>
</protein>
<feature type="region of interest" description="Disordered" evidence="18">
    <location>
        <begin position="1902"/>
        <end position="1921"/>
    </location>
</feature>
<reference evidence="25 26" key="1">
    <citation type="submission" date="2024-09" db="EMBL/GenBank/DDBJ databases">
        <title>A chromosome-level genome assembly of Gray's grenadier anchovy, Coilia grayii.</title>
        <authorList>
            <person name="Fu Z."/>
        </authorList>
    </citation>
    <scope>NUCLEOTIDE SEQUENCE [LARGE SCALE GENOMIC DNA]</scope>
    <source>
        <strain evidence="25">G4</strain>
        <tissue evidence="25">Muscle</tissue>
    </source>
</reference>
<dbReference type="PANTHER" id="PTHR45838:SF3">
    <property type="entry name" value="HISTONE-LYSINE N-METHYLTRANSFERASE 2B"/>
    <property type="match status" value="1"/>
</dbReference>
<feature type="domain" description="SET" evidence="21">
    <location>
        <begin position="2906"/>
        <end position="3022"/>
    </location>
</feature>
<feature type="region of interest" description="Disordered" evidence="18">
    <location>
        <begin position="2715"/>
        <end position="2740"/>
    </location>
</feature>
<dbReference type="InterPro" id="IPR034732">
    <property type="entry name" value="EPHD"/>
</dbReference>
<dbReference type="InterPro" id="IPR013083">
    <property type="entry name" value="Znf_RING/FYVE/PHD"/>
</dbReference>
<evidence type="ECO:0000256" key="5">
    <source>
        <dbReference type="ARBA" id="ARBA00022723"/>
    </source>
</evidence>
<proteinExistence type="predicted"/>
<keyword evidence="7 17" id="KW-0863">Zinc-finger</keyword>
<evidence type="ECO:0000259" key="23">
    <source>
        <dbReference type="PROSITE" id="PS51058"/>
    </source>
</evidence>
<keyword evidence="13" id="KW-0804">Transcription</keyword>
<evidence type="ECO:0000256" key="12">
    <source>
        <dbReference type="ARBA" id="ARBA00023125"/>
    </source>
</evidence>
<dbReference type="InterPro" id="IPR011011">
    <property type="entry name" value="Znf_FYVE_PHD"/>
</dbReference>
<dbReference type="PROSITE" id="PS51543">
    <property type="entry name" value="FYRC"/>
    <property type="match status" value="1"/>
</dbReference>
<feature type="compositionally biased region" description="Basic and acidic residues" evidence="18">
    <location>
        <begin position="2727"/>
        <end position="2740"/>
    </location>
</feature>
<evidence type="ECO:0000256" key="17">
    <source>
        <dbReference type="PROSITE-ProRule" id="PRU00509"/>
    </source>
</evidence>
<feature type="region of interest" description="Disordered" evidence="18">
    <location>
        <begin position="544"/>
        <end position="592"/>
    </location>
</feature>
<dbReference type="FunFam" id="2.170.270.10:FF:000004">
    <property type="entry name" value="Histone-lysine N-methyltransferase"/>
    <property type="match status" value="1"/>
</dbReference>
<name>A0ABD1IYI3_9TELE</name>
<dbReference type="PANTHER" id="PTHR45838">
    <property type="entry name" value="HISTONE-LYSINE-N-METHYLTRANSFERASE 2 KMT2 FAMILY MEMBER"/>
    <property type="match status" value="1"/>
</dbReference>
<evidence type="ECO:0000256" key="7">
    <source>
        <dbReference type="ARBA" id="ARBA00022771"/>
    </source>
</evidence>
<dbReference type="CDD" id="cd19170">
    <property type="entry name" value="SET_KMT2A_2B"/>
    <property type="match status" value="1"/>
</dbReference>
<feature type="region of interest" description="Disordered" evidence="18">
    <location>
        <begin position="2077"/>
        <end position="2135"/>
    </location>
</feature>
<dbReference type="InterPro" id="IPR046341">
    <property type="entry name" value="SET_dom_sf"/>
</dbReference>
<dbReference type="PROSITE" id="PS51542">
    <property type="entry name" value="FYRN"/>
    <property type="match status" value="1"/>
</dbReference>
<dbReference type="Proteomes" id="UP001591681">
    <property type="component" value="Unassembled WGS sequence"/>
</dbReference>
<dbReference type="Pfam" id="PF05965">
    <property type="entry name" value="FYRC"/>
    <property type="match status" value="1"/>
</dbReference>
<dbReference type="InterPro" id="IPR019787">
    <property type="entry name" value="Znf_PHD-finger"/>
</dbReference>
<evidence type="ECO:0000256" key="16">
    <source>
        <dbReference type="ARBA" id="ARBA00049353"/>
    </source>
</evidence>
<feature type="region of interest" description="Disordered" evidence="18">
    <location>
        <begin position="2182"/>
        <end position="2201"/>
    </location>
</feature>
<dbReference type="InterPro" id="IPR003889">
    <property type="entry name" value="FYrich_C"/>
</dbReference>
<feature type="region of interest" description="Disordered" evidence="18">
    <location>
        <begin position="863"/>
        <end position="905"/>
    </location>
</feature>
<feature type="domain" description="Post-SET" evidence="22">
    <location>
        <begin position="3030"/>
        <end position="3046"/>
    </location>
</feature>
<dbReference type="GO" id="GO:0140945">
    <property type="term" value="F:histone H3K4 monomethyltransferase activity"/>
    <property type="evidence" value="ECO:0007669"/>
    <property type="project" value="UniProtKB-EC"/>
</dbReference>
<feature type="compositionally biased region" description="Acidic residues" evidence="18">
    <location>
        <begin position="873"/>
        <end position="884"/>
    </location>
</feature>
<keyword evidence="8" id="KW-0862">Zinc</keyword>
<feature type="region of interest" description="Disordered" evidence="18">
    <location>
        <begin position="792"/>
        <end position="825"/>
    </location>
</feature>
<dbReference type="InterPro" id="IPR001214">
    <property type="entry name" value="SET_dom"/>
</dbReference>
<feature type="compositionally biased region" description="Basic and acidic residues" evidence="18">
    <location>
        <begin position="494"/>
        <end position="506"/>
    </location>
</feature>
<evidence type="ECO:0000256" key="14">
    <source>
        <dbReference type="ARBA" id="ARBA00023242"/>
    </source>
</evidence>
<feature type="region of interest" description="Disordered" evidence="18">
    <location>
        <begin position="2268"/>
        <end position="2292"/>
    </location>
</feature>
<feature type="compositionally biased region" description="Basic and acidic residues" evidence="18">
    <location>
        <begin position="171"/>
        <end position="181"/>
    </location>
</feature>
<evidence type="ECO:0000259" key="19">
    <source>
        <dbReference type="PROSITE" id="PS50016"/>
    </source>
</evidence>
<dbReference type="InterPro" id="IPR036427">
    <property type="entry name" value="Bromodomain-like_sf"/>
</dbReference>
<feature type="domain" description="PHD-type" evidence="24">
    <location>
        <begin position="1505"/>
        <end position="1612"/>
    </location>
</feature>
<evidence type="ECO:0000256" key="8">
    <source>
        <dbReference type="ARBA" id="ARBA00022833"/>
    </source>
</evidence>
<feature type="compositionally biased region" description="Low complexity" evidence="18">
    <location>
        <begin position="2121"/>
        <end position="2133"/>
    </location>
</feature>
<dbReference type="Gene3D" id="2.170.270.10">
    <property type="entry name" value="SET domain"/>
    <property type="match status" value="1"/>
</dbReference>
<evidence type="ECO:0000256" key="10">
    <source>
        <dbReference type="ARBA" id="ARBA00023015"/>
    </source>
</evidence>
<feature type="compositionally biased region" description="Low complexity" evidence="18">
    <location>
        <begin position="2268"/>
        <end position="2287"/>
    </location>
</feature>
<dbReference type="Pfam" id="PF00856">
    <property type="entry name" value="SET"/>
    <property type="match status" value="1"/>
</dbReference>
<feature type="region of interest" description="Disordered" evidence="18">
    <location>
        <begin position="88"/>
        <end position="528"/>
    </location>
</feature>
<feature type="region of interest" description="Disordered" evidence="18">
    <location>
        <begin position="1756"/>
        <end position="1896"/>
    </location>
</feature>
<feature type="region of interest" description="Disordered" evidence="18">
    <location>
        <begin position="2626"/>
        <end position="2698"/>
    </location>
</feature>
<dbReference type="GO" id="GO:0032259">
    <property type="term" value="P:methylation"/>
    <property type="evidence" value="ECO:0007669"/>
    <property type="project" value="UniProtKB-KW"/>
</dbReference>
<evidence type="ECO:0000256" key="2">
    <source>
        <dbReference type="ARBA" id="ARBA00022603"/>
    </source>
</evidence>
<feature type="compositionally biased region" description="Basic residues" evidence="18">
    <location>
        <begin position="1062"/>
        <end position="1071"/>
    </location>
</feature>
<dbReference type="SMART" id="SM00317">
    <property type="entry name" value="SET"/>
    <property type="match status" value="1"/>
</dbReference>
<feature type="region of interest" description="Disordered" evidence="18">
    <location>
        <begin position="959"/>
        <end position="1071"/>
    </location>
</feature>
<feature type="compositionally biased region" description="Low complexity" evidence="18">
    <location>
        <begin position="317"/>
        <end position="329"/>
    </location>
</feature>
<evidence type="ECO:0000256" key="3">
    <source>
        <dbReference type="ARBA" id="ARBA00022679"/>
    </source>
</evidence>
<feature type="compositionally biased region" description="Polar residues" evidence="18">
    <location>
        <begin position="606"/>
        <end position="620"/>
    </location>
</feature>
<feature type="compositionally biased region" description="Low complexity" evidence="18">
    <location>
        <begin position="105"/>
        <end position="123"/>
    </location>
</feature>
<dbReference type="GO" id="GO:0005634">
    <property type="term" value="C:nucleus"/>
    <property type="evidence" value="ECO:0007669"/>
    <property type="project" value="UniProtKB-SubCell"/>
</dbReference>
<evidence type="ECO:0000259" key="20">
    <source>
        <dbReference type="PROSITE" id="PS50081"/>
    </source>
</evidence>
<dbReference type="SMART" id="SM00249">
    <property type="entry name" value="PHD"/>
    <property type="match status" value="4"/>
</dbReference>
<dbReference type="SMART" id="SM00541">
    <property type="entry name" value="FYRN"/>
    <property type="match status" value="1"/>
</dbReference>
<dbReference type="PROSITE" id="PS50081">
    <property type="entry name" value="ZF_DAG_PE_2"/>
    <property type="match status" value="1"/>
</dbReference>
<feature type="domain" description="Phorbol-ester/DAG-type" evidence="20">
    <location>
        <begin position="1276"/>
        <end position="1315"/>
    </location>
</feature>
<feature type="compositionally biased region" description="Basic and acidic residues" evidence="18">
    <location>
        <begin position="2635"/>
        <end position="2649"/>
    </location>
</feature>
<keyword evidence="5" id="KW-0479">Metal-binding</keyword>
<feature type="domain" description="PHD-type" evidence="19">
    <location>
        <begin position="1189"/>
        <end position="1242"/>
    </location>
</feature>
<evidence type="ECO:0000313" key="25">
    <source>
        <dbReference type="EMBL" id="KAL2080008.1"/>
    </source>
</evidence>
<feature type="region of interest" description="Disordered" evidence="18">
    <location>
        <begin position="2028"/>
        <end position="2047"/>
    </location>
</feature>
<feature type="compositionally biased region" description="Basic and acidic residues" evidence="18">
    <location>
        <begin position="430"/>
        <end position="440"/>
    </location>
</feature>
<dbReference type="PROSITE" id="PS51805">
    <property type="entry name" value="EPHD"/>
    <property type="match status" value="1"/>
</dbReference>
<feature type="compositionally biased region" description="Acidic residues" evidence="18">
    <location>
        <begin position="2085"/>
        <end position="2103"/>
    </location>
</feature>
<dbReference type="SUPFAM" id="SSF82199">
    <property type="entry name" value="SET domain"/>
    <property type="match status" value="1"/>
</dbReference>
<dbReference type="GO" id="GO:0008270">
    <property type="term" value="F:zinc ion binding"/>
    <property type="evidence" value="ECO:0007669"/>
    <property type="project" value="UniProtKB-KW"/>
</dbReference>
<dbReference type="InterPro" id="IPR047219">
    <property type="entry name" value="KMT2A_2B_SET"/>
</dbReference>
<keyword evidence="10" id="KW-0805">Transcription regulation</keyword>
<dbReference type="CDD" id="cd15506">
    <property type="entry name" value="PHD1_KMT2A_like"/>
    <property type="match status" value="1"/>
</dbReference>
<dbReference type="Gene3D" id="3.30.40.10">
    <property type="entry name" value="Zinc/RING finger domain, C3HC4 (zinc finger)"/>
    <property type="match status" value="3"/>
</dbReference>
<dbReference type="InterPro" id="IPR002219">
    <property type="entry name" value="PKC_DAG/PE"/>
</dbReference>
<keyword evidence="2" id="KW-0489">Methyltransferase</keyword>
<keyword evidence="9" id="KW-0156">Chromatin regulator</keyword>
<dbReference type="InterPro" id="IPR002857">
    <property type="entry name" value="Znf_CXXC"/>
</dbReference>
<feature type="compositionally biased region" description="Low complexity" evidence="18">
    <location>
        <begin position="182"/>
        <end position="192"/>
    </location>
</feature>
<dbReference type="PROSITE" id="PS50280">
    <property type="entry name" value="SET"/>
    <property type="match status" value="1"/>
</dbReference>
<evidence type="ECO:0000256" key="15">
    <source>
        <dbReference type="ARBA" id="ARBA00023620"/>
    </source>
</evidence>
<keyword evidence="3" id="KW-0808">Transferase</keyword>
<feature type="compositionally biased region" description="Polar residues" evidence="18">
    <location>
        <begin position="287"/>
        <end position="297"/>
    </location>
</feature>
<feature type="compositionally biased region" description="Acidic residues" evidence="18">
    <location>
        <begin position="244"/>
        <end position="254"/>
    </location>
</feature>
<feature type="region of interest" description="Disordered" evidence="18">
    <location>
        <begin position="34"/>
        <end position="60"/>
    </location>
</feature>